<dbReference type="SUPFAM" id="SSF111352">
    <property type="entry name" value="Ammonium transporter"/>
    <property type="match status" value="1"/>
</dbReference>
<comment type="subcellular location">
    <subcellularLocation>
        <location evidence="8">Cell membrane</location>
        <topology evidence="8">Multi-pass membrane protein</topology>
    </subcellularLocation>
    <subcellularLocation>
        <location evidence="1">Membrane</location>
        <topology evidence="1">Multi-pass membrane protein</topology>
    </subcellularLocation>
</comment>
<evidence type="ECO:0000313" key="11">
    <source>
        <dbReference type="RefSeq" id="XP_019098298.1"/>
    </source>
</evidence>
<gene>
    <name evidence="11" type="primary">LOC104773829</name>
</gene>
<reference evidence="10" key="1">
    <citation type="journal article" date="2014" name="Nat. Commun.">
        <title>The emerging biofuel crop Camelina sativa retains a highly undifferentiated hexaploid genome structure.</title>
        <authorList>
            <person name="Kagale S."/>
            <person name="Koh C."/>
            <person name="Nixon J."/>
            <person name="Bollina V."/>
            <person name="Clarke W.E."/>
            <person name="Tuteja R."/>
            <person name="Spillane C."/>
            <person name="Robinson S.J."/>
            <person name="Links M.G."/>
            <person name="Clarke C."/>
            <person name="Higgins E.E."/>
            <person name="Huebert T."/>
            <person name="Sharpe A.G."/>
            <person name="Parkin I.A."/>
        </authorList>
    </citation>
    <scope>NUCLEOTIDE SEQUENCE [LARGE SCALE GENOMIC DNA]</scope>
    <source>
        <strain evidence="10">cv. DH55</strain>
    </source>
</reference>
<keyword evidence="7 8" id="KW-0924">Ammonia transport</keyword>
<evidence type="ECO:0000256" key="1">
    <source>
        <dbReference type="ARBA" id="ARBA00004141"/>
    </source>
</evidence>
<feature type="transmembrane region" description="Helical" evidence="8">
    <location>
        <begin position="421"/>
        <end position="446"/>
    </location>
</feature>
<reference evidence="11" key="2">
    <citation type="submission" date="2025-08" db="UniProtKB">
        <authorList>
            <consortium name="RefSeq"/>
        </authorList>
    </citation>
    <scope>IDENTIFICATION</scope>
    <source>
        <tissue evidence="11">Leaf</tissue>
    </source>
</reference>
<sequence length="478" mass="51605">MSFSTDTQTSNLNTSAAAMAAASLLCSHISTISKKLSDTTFAVDASYLIFSAYIVFTMQLGFALLSTGSVRAKNAINTLFTSIIDAASGAISYYLFGFALAFGTPSNGFIGGNQNFFGLSSFPEDYRYDYGFFVFQWTFAITVSGITNGSMAERTKFVGYLLYSPYLIGLVYPTISHWFWSNDGWASPTRSDKKLLLGPGTIDFSGSGVVHLVGGIAGFWGSYIVGPRIGRFNGSGQCLAIHGHNASLVVLGTFLLWFGWYGFNAGSFLTILKSYDQSRPYYGQWSAIGRTAVTTTLAGSSATLTTLFCKRLLVGHWNIFHVCSGLLSGLVAITSGCAIVEPWAAILCGFVASLTLIGLEELAKKHRYDDPLLAAQLHGGCGGWGLIFTGLFANEEYVNEVYPLEGGRPYGLFLGGGSKLLVAQIIGILAIVGWVTLTMGPLFYWLHKTNLLRISEEEEVEGIDKTCHGGVAYKLEMD</sequence>
<dbReference type="GeneID" id="104773829"/>
<evidence type="ECO:0000259" key="9">
    <source>
        <dbReference type="Pfam" id="PF00909"/>
    </source>
</evidence>
<name>A0ABM1RH10_CAMSA</name>
<feature type="transmembrane region" description="Helical" evidence="8">
    <location>
        <begin position="130"/>
        <end position="148"/>
    </location>
</feature>
<feature type="transmembrane region" description="Helical" evidence="8">
    <location>
        <begin position="246"/>
        <end position="263"/>
    </location>
</feature>
<evidence type="ECO:0000256" key="2">
    <source>
        <dbReference type="ARBA" id="ARBA00005887"/>
    </source>
</evidence>
<dbReference type="Pfam" id="PF00909">
    <property type="entry name" value="Ammonium_transp"/>
    <property type="match status" value="1"/>
</dbReference>
<dbReference type="PANTHER" id="PTHR11730">
    <property type="entry name" value="AMMONIUM TRANSPORTER"/>
    <property type="match status" value="1"/>
</dbReference>
<dbReference type="NCBIfam" id="TIGR00836">
    <property type="entry name" value="amt"/>
    <property type="match status" value="1"/>
</dbReference>
<feature type="transmembrane region" description="Helical" evidence="8">
    <location>
        <begin position="342"/>
        <end position="359"/>
    </location>
</feature>
<feature type="transmembrane region" description="Helical" evidence="8">
    <location>
        <begin position="204"/>
        <end position="225"/>
    </location>
</feature>
<keyword evidence="10" id="KW-1185">Reference proteome</keyword>
<dbReference type="InterPro" id="IPR001905">
    <property type="entry name" value="Ammonium_transpt"/>
</dbReference>
<comment type="similarity">
    <text evidence="2 8">Belongs to the ammonia transporter channel (TC 1.A.11.2) family.</text>
</comment>
<feature type="transmembrane region" description="Helical" evidence="8">
    <location>
        <begin position="371"/>
        <end position="393"/>
    </location>
</feature>
<feature type="domain" description="Ammonium transporter AmtB-like" evidence="9">
    <location>
        <begin position="47"/>
        <end position="473"/>
    </location>
</feature>
<evidence type="ECO:0000256" key="3">
    <source>
        <dbReference type="ARBA" id="ARBA00022448"/>
    </source>
</evidence>
<keyword evidence="6 8" id="KW-0472">Membrane</keyword>
<dbReference type="InterPro" id="IPR018047">
    <property type="entry name" value="Ammonium_transpt_CS"/>
</dbReference>
<keyword evidence="5 8" id="KW-1133">Transmembrane helix</keyword>
<evidence type="ECO:0000313" key="10">
    <source>
        <dbReference type="Proteomes" id="UP000694864"/>
    </source>
</evidence>
<protein>
    <recommendedName>
        <fullName evidence="8">Ammonium transporter</fullName>
    </recommendedName>
</protein>
<keyword evidence="3 8" id="KW-0813">Transport</keyword>
<feature type="transmembrane region" description="Helical" evidence="8">
    <location>
        <begin position="12"/>
        <end position="33"/>
    </location>
</feature>
<dbReference type="InterPro" id="IPR024041">
    <property type="entry name" value="NH4_transpt_AmtB-like_dom"/>
</dbReference>
<dbReference type="Gene3D" id="1.10.3430.10">
    <property type="entry name" value="Ammonium transporter AmtB like domains"/>
    <property type="match status" value="1"/>
</dbReference>
<proteinExistence type="inferred from homology"/>
<keyword evidence="4 8" id="KW-0812">Transmembrane</keyword>
<feature type="transmembrane region" description="Helical" evidence="8">
    <location>
        <begin position="45"/>
        <end position="65"/>
    </location>
</feature>
<dbReference type="PROSITE" id="PS01219">
    <property type="entry name" value="AMMONIUM_TRANSP"/>
    <property type="match status" value="1"/>
</dbReference>
<dbReference type="PANTHER" id="PTHR11730:SF6">
    <property type="entry name" value="AMMONIUM TRANSPORTER"/>
    <property type="match status" value="1"/>
</dbReference>
<organism evidence="10 11">
    <name type="scientific">Camelina sativa</name>
    <name type="common">False flax</name>
    <name type="synonym">Myagrum sativum</name>
    <dbReference type="NCBI Taxonomy" id="90675"/>
    <lineage>
        <taxon>Eukaryota</taxon>
        <taxon>Viridiplantae</taxon>
        <taxon>Streptophyta</taxon>
        <taxon>Embryophyta</taxon>
        <taxon>Tracheophyta</taxon>
        <taxon>Spermatophyta</taxon>
        <taxon>Magnoliopsida</taxon>
        <taxon>eudicotyledons</taxon>
        <taxon>Gunneridae</taxon>
        <taxon>Pentapetalae</taxon>
        <taxon>rosids</taxon>
        <taxon>malvids</taxon>
        <taxon>Brassicales</taxon>
        <taxon>Brassicaceae</taxon>
        <taxon>Camelineae</taxon>
        <taxon>Camelina</taxon>
    </lineage>
</organism>
<evidence type="ECO:0000256" key="4">
    <source>
        <dbReference type="ARBA" id="ARBA00022692"/>
    </source>
</evidence>
<accession>A0ABM1RH10</accession>
<dbReference type="Proteomes" id="UP000694864">
    <property type="component" value="Unplaced"/>
</dbReference>
<evidence type="ECO:0000256" key="7">
    <source>
        <dbReference type="ARBA" id="ARBA00023177"/>
    </source>
</evidence>
<feature type="transmembrane region" description="Helical" evidence="8">
    <location>
        <begin position="319"/>
        <end position="336"/>
    </location>
</feature>
<evidence type="ECO:0000256" key="8">
    <source>
        <dbReference type="RuleBase" id="RU362002"/>
    </source>
</evidence>
<dbReference type="InterPro" id="IPR029020">
    <property type="entry name" value="Ammonium/urea_transptr"/>
</dbReference>
<evidence type="ECO:0000256" key="5">
    <source>
        <dbReference type="ARBA" id="ARBA00022989"/>
    </source>
</evidence>
<evidence type="ECO:0000256" key="6">
    <source>
        <dbReference type="ARBA" id="ARBA00023136"/>
    </source>
</evidence>
<feature type="transmembrane region" description="Helical" evidence="8">
    <location>
        <begin position="283"/>
        <end position="307"/>
    </location>
</feature>
<dbReference type="RefSeq" id="XP_019098298.1">
    <property type="nucleotide sequence ID" value="XM_019242753.1"/>
</dbReference>
<feature type="transmembrane region" description="Helical" evidence="8">
    <location>
        <begin position="160"/>
        <end position="180"/>
    </location>
</feature>